<evidence type="ECO:0000313" key="2">
    <source>
        <dbReference type="Proteomes" id="UP000264492"/>
    </source>
</evidence>
<comment type="caution">
    <text evidence="1">The sequence shown here is derived from an EMBL/GenBank/DDBJ whole genome shotgun (WGS) entry which is preliminary data.</text>
</comment>
<protein>
    <submittedName>
        <fullName evidence="1">Uncharacterized protein</fullName>
    </submittedName>
</protein>
<evidence type="ECO:0000313" key="1">
    <source>
        <dbReference type="EMBL" id="RDZ27514.1"/>
    </source>
</evidence>
<organism evidence="1 2">
    <name type="scientific">Lysobacter silvisoli</name>
    <dbReference type="NCBI Taxonomy" id="2293254"/>
    <lineage>
        <taxon>Bacteria</taxon>
        <taxon>Pseudomonadati</taxon>
        <taxon>Pseudomonadota</taxon>
        <taxon>Gammaproteobacteria</taxon>
        <taxon>Lysobacterales</taxon>
        <taxon>Lysobacteraceae</taxon>
        <taxon>Lysobacter</taxon>
    </lineage>
</organism>
<proteinExistence type="predicted"/>
<dbReference type="EMBL" id="QTSU01000002">
    <property type="protein sequence ID" value="RDZ27514.1"/>
    <property type="molecule type" value="Genomic_DNA"/>
</dbReference>
<reference evidence="1 2" key="1">
    <citation type="submission" date="2018-08" db="EMBL/GenBank/DDBJ databases">
        <title>Lysobacter sp. zong2l5, whole genome shotgun sequence.</title>
        <authorList>
            <person name="Zhang X."/>
            <person name="Feng G."/>
            <person name="Zhu H."/>
        </authorList>
    </citation>
    <scope>NUCLEOTIDE SEQUENCE [LARGE SCALE GENOMIC DNA]</scope>
    <source>
        <strain evidence="2">zong2l5</strain>
    </source>
</reference>
<sequence>MLYECRTFDNDRYLSENGNPPERCAPLQTVGINGGASAGAACQMVTDQCQRIAEGGLCAGWKQRLREAESQLRFGPADQRGNAQVEVERVGRIVRESTCGQ</sequence>
<keyword evidence="2" id="KW-1185">Reference proteome</keyword>
<dbReference type="Proteomes" id="UP000264492">
    <property type="component" value="Unassembled WGS sequence"/>
</dbReference>
<accession>A0A371K0T8</accession>
<name>A0A371K0T8_9GAMM</name>
<gene>
    <name evidence="1" type="ORF">DX914_14935</name>
</gene>
<dbReference type="AlphaFoldDB" id="A0A371K0T8"/>